<sequence length="768" mass="83670">MATSEAAPVEITAEPKAGQIVQHGDKIFTAIREGCAYILVPPKARTVVDPQAKSKADDGSRAQNVFYNPIQQFNRDLSVLAIKAFGEDVCQRKRQKHEQQSEKNKKKNERKRKRDVNQDEESGKNEKVNERKRKRDADQDEEGGAAKVQKAEDGSAIAVPRDSAESNGAQSNCAGTEEHDASSSIPGLSEGPGDEGTAAVPADGTGPTAPSRQEPSLNPEADLNTSGTQQPTAEDVQGKAEKPWQPRFRILDALSATGLRALRYASEIPFATTVVANDRERNATESIKVNVEHNKLSSSIITTTGDALGHMYGAAYPPPQSHGPSHVSGKYDVIDLDPYGTAAPFIDAALQALEDGGLLCVTCTDSGVFASCGYSEKTFSLYGGMPIKGIHSHEGGLRLILQSIATSASKYGLAIEPLLSLSIDFYARMFVRVRKSPLDVKFLAGKTMIVYSCDHGCGAWTTQYLGRHMRHKNSDTNWKYSIAQAPGTDQLCEHCGSKTHVAGPMWGGPLHNPAFVEKVLKDLETADKEVYQTKPRIEGMLDTALDEMTVNSDTMDFRGTTTASANGTKEIIPKTPPEALDHHPFFFIPSALCKVIKAQAPPEALLKGALRHAGYRVARSHCKPGSIKTDAPWTAIWEIMREWVRQRSPIKEGALQEIHPGWKILQATRKVEQRGETDGAKTAARAEVNGEGTDNEDNMEHSTAEGTPDIVTEAPKQTAPPEKPADPKRMEVVFDEKLGKDKPGKRLVRYQENPRENWGPMRKAKGGA</sequence>
<organism evidence="1 2">
    <name type="scientific">Vermiconidia calcicola</name>
    <dbReference type="NCBI Taxonomy" id="1690605"/>
    <lineage>
        <taxon>Eukaryota</taxon>
        <taxon>Fungi</taxon>
        <taxon>Dikarya</taxon>
        <taxon>Ascomycota</taxon>
        <taxon>Pezizomycotina</taxon>
        <taxon>Dothideomycetes</taxon>
        <taxon>Dothideomycetidae</taxon>
        <taxon>Mycosphaerellales</taxon>
        <taxon>Extremaceae</taxon>
        <taxon>Vermiconidia</taxon>
    </lineage>
</organism>
<protein>
    <submittedName>
        <fullName evidence="1">RNA methyltransferase tRNA(M5U54)methyltransferase</fullName>
        <ecNumber evidence="1">2.1.1.21</ecNumber>
    </submittedName>
</protein>
<dbReference type="EMBL" id="JAUTXU010000155">
    <property type="protein sequence ID" value="KAK3703139.1"/>
    <property type="molecule type" value="Genomic_DNA"/>
</dbReference>
<proteinExistence type="predicted"/>
<name>A0ACC3MT18_9PEZI</name>
<keyword evidence="2" id="KW-1185">Reference proteome</keyword>
<dbReference type="EC" id="2.1.1.21" evidence="1"/>
<gene>
    <name evidence="1" type="primary">TRM1_2</name>
    <name evidence="1" type="ORF">LTR37_014616</name>
</gene>
<dbReference type="Proteomes" id="UP001281147">
    <property type="component" value="Unassembled WGS sequence"/>
</dbReference>
<evidence type="ECO:0000313" key="2">
    <source>
        <dbReference type="Proteomes" id="UP001281147"/>
    </source>
</evidence>
<keyword evidence="1" id="KW-0808">Transferase</keyword>
<accession>A0ACC3MT18</accession>
<reference evidence="1" key="1">
    <citation type="submission" date="2023-07" db="EMBL/GenBank/DDBJ databases">
        <title>Black Yeasts Isolated from many extreme environments.</title>
        <authorList>
            <person name="Coleine C."/>
            <person name="Stajich J.E."/>
            <person name="Selbmann L."/>
        </authorList>
    </citation>
    <scope>NUCLEOTIDE SEQUENCE</scope>
    <source>
        <strain evidence="1">CCFEE 5714</strain>
    </source>
</reference>
<evidence type="ECO:0000313" key="1">
    <source>
        <dbReference type="EMBL" id="KAK3703139.1"/>
    </source>
</evidence>
<keyword evidence="1" id="KW-0489">Methyltransferase</keyword>
<comment type="caution">
    <text evidence="1">The sequence shown here is derived from an EMBL/GenBank/DDBJ whole genome shotgun (WGS) entry which is preliminary data.</text>
</comment>